<dbReference type="NCBIfam" id="NF047509">
    <property type="entry name" value="Rv3131_FMN_oxido"/>
    <property type="match status" value="1"/>
</dbReference>
<dbReference type="InterPro" id="IPR000415">
    <property type="entry name" value="Nitroreductase-like"/>
</dbReference>
<name>A0ABV9W5H0_9ACTN</name>
<evidence type="ECO:0000313" key="2">
    <source>
        <dbReference type="Proteomes" id="UP001595912"/>
    </source>
</evidence>
<reference evidence="2" key="1">
    <citation type="journal article" date="2019" name="Int. J. Syst. Evol. Microbiol.">
        <title>The Global Catalogue of Microorganisms (GCM) 10K type strain sequencing project: providing services to taxonomists for standard genome sequencing and annotation.</title>
        <authorList>
            <consortium name="The Broad Institute Genomics Platform"/>
            <consortium name="The Broad Institute Genome Sequencing Center for Infectious Disease"/>
            <person name="Wu L."/>
            <person name="Ma J."/>
        </authorList>
    </citation>
    <scope>NUCLEOTIDE SEQUENCE [LARGE SCALE GENOMIC DNA]</scope>
    <source>
        <strain evidence="2">CGMCC 4.7152</strain>
    </source>
</reference>
<dbReference type="SUPFAM" id="SSF55469">
    <property type="entry name" value="FMN-dependent nitroreductase-like"/>
    <property type="match status" value="2"/>
</dbReference>
<dbReference type="PANTHER" id="PTHR23026:SF123">
    <property type="entry name" value="NAD(P)H NITROREDUCTASE RV3131-RELATED"/>
    <property type="match status" value="1"/>
</dbReference>
<dbReference type="InterPro" id="IPR050627">
    <property type="entry name" value="Nitroreductase/BluB"/>
</dbReference>
<gene>
    <name evidence="1" type="ORF">ACFPIJ_32790</name>
</gene>
<dbReference type="EMBL" id="JBHSIU010000041">
    <property type="protein sequence ID" value="MFC5002598.1"/>
    <property type="molecule type" value="Genomic_DNA"/>
</dbReference>
<dbReference type="PANTHER" id="PTHR23026">
    <property type="entry name" value="NADPH NITROREDUCTASE"/>
    <property type="match status" value="1"/>
</dbReference>
<organism evidence="1 2">
    <name type="scientific">Dactylosporangium cerinum</name>
    <dbReference type="NCBI Taxonomy" id="1434730"/>
    <lineage>
        <taxon>Bacteria</taxon>
        <taxon>Bacillati</taxon>
        <taxon>Actinomycetota</taxon>
        <taxon>Actinomycetes</taxon>
        <taxon>Micromonosporales</taxon>
        <taxon>Micromonosporaceae</taxon>
        <taxon>Dactylosporangium</taxon>
    </lineage>
</organism>
<keyword evidence="2" id="KW-1185">Reference proteome</keyword>
<evidence type="ECO:0000313" key="1">
    <source>
        <dbReference type="EMBL" id="MFC5002598.1"/>
    </source>
</evidence>
<accession>A0ABV9W5H0</accession>
<dbReference type="RefSeq" id="WP_380120786.1">
    <property type="nucleotide sequence ID" value="NZ_JBHSIU010000041.1"/>
</dbReference>
<proteinExistence type="predicted"/>
<protein>
    <submittedName>
        <fullName evidence="1">Acg family FMN-binding oxidoreductase</fullName>
    </submittedName>
</protein>
<dbReference type="Gene3D" id="3.40.109.10">
    <property type="entry name" value="NADH Oxidase"/>
    <property type="match status" value="1"/>
</dbReference>
<sequence>MGTQQHSEHTDPTQGYTVAAVCRLLARAAVAAVHAPSVLNTQPWRWRIEHDTALLFADRDRALPTIDPDGRLLTLSCGAALHHACVALAAEGADFTVESLPSGHGPDVMAVVHYDGPAPPSPVAVPLADAIMKRRSDRRSFADRPVPDELLDPLRSAAERCGAHLQVTWSRDLADIAAATAQAADAEFTDPAYRAELAAWIRRPGEARDGVPTDTLSDAGPRKIPLRDFRAIGYPSGLHSTADLEDQHARYGIVVTDGDGPRDWLTGGVALSAVLLTATVEHLATSTMSDLVEHETARRTVHRMLGGVGYPAIGVRIGIPADSTEPAEAPRRPARDIVEVLADPLCEEAVLTPPPAFH</sequence>
<comment type="caution">
    <text evidence="1">The sequence shown here is derived from an EMBL/GenBank/DDBJ whole genome shotgun (WGS) entry which is preliminary data.</text>
</comment>
<dbReference type="Proteomes" id="UP001595912">
    <property type="component" value="Unassembled WGS sequence"/>
</dbReference>